<dbReference type="AlphaFoldDB" id="A0A848L4U6"/>
<keyword evidence="4 5" id="KW-0472">Membrane</keyword>
<dbReference type="RefSeq" id="WP_170196128.1">
    <property type="nucleotide sequence ID" value="NZ_JABBNB010000025.1"/>
</dbReference>
<keyword evidence="3 5" id="KW-1133">Transmembrane helix</keyword>
<evidence type="ECO:0000313" key="7">
    <source>
        <dbReference type="Proteomes" id="UP000550729"/>
    </source>
</evidence>
<evidence type="ECO:0000256" key="3">
    <source>
        <dbReference type="ARBA" id="ARBA00022989"/>
    </source>
</evidence>
<sequence length="200" mass="21614">MTAMGVYQPGHSVLHRLPVGVKLLGLASIIVFLSFWVTSVARLGVAAGVVVGVYLLGWIKPRIAVSQLIPVLWTIAVLFVLQVILTDWQRALVVCGVLLASVMLAVAVTLTTRTVDVLAWINRTLSPLRLIGVRTDQLALGFALAIRAIPLMVELVRQVEEARHARNLPLRSATMLTPLVISALRTADGFGETLIARGLD</sequence>
<dbReference type="Pfam" id="PF02361">
    <property type="entry name" value="CbiQ"/>
    <property type="match status" value="1"/>
</dbReference>
<evidence type="ECO:0000256" key="4">
    <source>
        <dbReference type="ARBA" id="ARBA00023136"/>
    </source>
</evidence>
<evidence type="ECO:0000256" key="5">
    <source>
        <dbReference type="SAM" id="Phobius"/>
    </source>
</evidence>
<accession>A0A848L4U6</accession>
<evidence type="ECO:0000313" key="6">
    <source>
        <dbReference type="EMBL" id="NMO03623.1"/>
    </source>
</evidence>
<evidence type="ECO:0000256" key="2">
    <source>
        <dbReference type="ARBA" id="ARBA00022692"/>
    </source>
</evidence>
<reference evidence="6 7" key="1">
    <citation type="submission" date="2020-04" db="EMBL/GenBank/DDBJ databases">
        <title>Gordonia sp. nov. TBRC 11910.</title>
        <authorList>
            <person name="Suriyachadkun C."/>
        </authorList>
    </citation>
    <scope>NUCLEOTIDE SEQUENCE [LARGE SCALE GENOMIC DNA]</scope>
    <source>
        <strain evidence="6 7">TBRC 11910</strain>
    </source>
</reference>
<feature type="transmembrane region" description="Helical" evidence="5">
    <location>
        <begin position="23"/>
        <end position="56"/>
    </location>
</feature>
<keyword evidence="7" id="KW-1185">Reference proteome</keyword>
<gene>
    <name evidence="6" type="ORF">HH308_20620</name>
</gene>
<evidence type="ECO:0000256" key="1">
    <source>
        <dbReference type="ARBA" id="ARBA00004141"/>
    </source>
</evidence>
<dbReference type="EMBL" id="JABBNB010000025">
    <property type="protein sequence ID" value="NMO03623.1"/>
    <property type="molecule type" value="Genomic_DNA"/>
</dbReference>
<dbReference type="CDD" id="cd16914">
    <property type="entry name" value="EcfT"/>
    <property type="match status" value="1"/>
</dbReference>
<feature type="transmembrane region" description="Helical" evidence="5">
    <location>
        <begin position="91"/>
        <end position="110"/>
    </location>
</feature>
<proteinExistence type="predicted"/>
<feature type="transmembrane region" description="Helical" evidence="5">
    <location>
        <begin position="68"/>
        <end position="85"/>
    </location>
</feature>
<dbReference type="InterPro" id="IPR003339">
    <property type="entry name" value="ABC/ECF_trnsptr_transmembrane"/>
</dbReference>
<comment type="caution">
    <text evidence="6">The sequence shown here is derived from an EMBL/GenBank/DDBJ whole genome shotgun (WGS) entry which is preliminary data.</text>
</comment>
<dbReference type="GO" id="GO:0005886">
    <property type="term" value="C:plasma membrane"/>
    <property type="evidence" value="ECO:0007669"/>
    <property type="project" value="UniProtKB-ARBA"/>
</dbReference>
<keyword evidence="2 5" id="KW-0812">Transmembrane</keyword>
<name>A0A848L4U6_9ACTN</name>
<organism evidence="6 7">
    <name type="scientific">Gordonia asplenii</name>
    <dbReference type="NCBI Taxonomy" id="2725283"/>
    <lineage>
        <taxon>Bacteria</taxon>
        <taxon>Bacillati</taxon>
        <taxon>Actinomycetota</taxon>
        <taxon>Actinomycetes</taxon>
        <taxon>Mycobacteriales</taxon>
        <taxon>Gordoniaceae</taxon>
        <taxon>Gordonia</taxon>
    </lineage>
</organism>
<protein>
    <submittedName>
        <fullName evidence="6">Energy-coupling factor transporter transmembrane protein EcfT</fullName>
    </submittedName>
</protein>
<comment type="subcellular location">
    <subcellularLocation>
        <location evidence="1">Membrane</location>
        <topology evidence="1">Multi-pass membrane protein</topology>
    </subcellularLocation>
</comment>
<dbReference type="Proteomes" id="UP000550729">
    <property type="component" value="Unassembled WGS sequence"/>
</dbReference>